<sequence length="57" mass="6793">MVIKRAIEIAKDIHSEETEVEDKLTAIQDIIELDRVPKNVKKEDLVEMLRWLIEEYI</sequence>
<proteinExistence type="predicted"/>
<protein>
    <submittedName>
        <fullName evidence="1">Uncharacterized protein</fullName>
    </submittedName>
</protein>
<evidence type="ECO:0000313" key="1">
    <source>
        <dbReference type="EMBL" id="DAF90795.1"/>
    </source>
</evidence>
<reference evidence="1" key="1">
    <citation type="journal article" date="2021" name="Proc. Natl. Acad. Sci. U.S.A.">
        <title>A Catalog of Tens of Thousands of Viruses from Human Metagenomes Reveals Hidden Associations with Chronic Diseases.</title>
        <authorList>
            <person name="Tisza M.J."/>
            <person name="Buck C.B."/>
        </authorList>
    </citation>
    <scope>NUCLEOTIDE SEQUENCE</scope>
    <source>
        <strain evidence="1">Ctp7F23</strain>
    </source>
</reference>
<name>A0A8S5U8L3_9CAUD</name>
<dbReference type="EMBL" id="BK016037">
    <property type="protein sequence ID" value="DAF90795.1"/>
    <property type="molecule type" value="Genomic_DNA"/>
</dbReference>
<accession>A0A8S5U8L3</accession>
<organism evidence="1">
    <name type="scientific">Myoviridae sp. ctp7F23</name>
    <dbReference type="NCBI Taxonomy" id="2825174"/>
    <lineage>
        <taxon>Viruses</taxon>
        <taxon>Duplodnaviria</taxon>
        <taxon>Heunggongvirae</taxon>
        <taxon>Uroviricota</taxon>
        <taxon>Caudoviricetes</taxon>
    </lineage>
</organism>